<evidence type="ECO:0000313" key="5">
    <source>
        <dbReference type="Proteomes" id="UP000786811"/>
    </source>
</evidence>
<proteinExistence type="predicted"/>
<dbReference type="Proteomes" id="UP000786811">
    <property type="component" value="Unassembled WGS sequence"/>
</dbReference>
<dbReference type="InterPro" id="IPR002110">
    <property type="entry name" value="Ankyrin_rpt"/>
</dbReference>
<protein>
    <submittedName>
        <fullName evidence="4">Similar to ANKRD39: Ankyrin repeat domain-containing protein 39 (Bos taurus)</fullName>
    </submittedName>
</protein>
<dbReference type="InterPro" id="IPR036770">
    <property type="entry name" value="Ankyrin_rpt-contain_sf"/>
</dbReference>
<evidence type="ECO:0000256" key="1">
    <source>
        <dbReference type="ARBA" id="ARBA00022737"/>
    </source>
</evidence>
<dbReference type="EMBL" id="CAJNRD030001121">
    <property type="protein sequence ID" value="CAG5097427.1"/>
    <property type="molecule type" value="Genomic_DNA"/>
</dbReference>
<dbReference type="SMART" id="SM00248">
    <property type="entry name" value="ANK"/>
    <property type="match status" value="3"/>
</dbReference>
<keyword evidence="5" id="KW-1185">Reference proteome</keyword>
<dbReference type="PANTHER" id="PTHR24166:SF48">
    <property type="entry name" value="PROTEIN VAPYRIN"/>
    <property type="match status" value="1"/>
</dbReference>
<evidence type="ECO:0000256" key="3">
    <source>
        <dbReference type="PROSITE-ProRule" id="PRU00023"/>
    </source>
</evidence>
<dbReference type="PRINTS" id="PR01415">
    <property type="entry name" value="ANKYRIN"/>
</dbReference>
<dbReference type="InterPro" id="IPR050889">
    <property type="entry name" value="Dendritic_Spine_Reg/Scaffold"/>
</dbReference>
<dbReference type="AlphaFoldDB" id="A0A8J2HH68"/>
<feature type="repeat" description="ANK" evidence="3">
    <location>
        <begin position="89"/>
        <end position="121"/>
    </location>
</feature>
<keyword evidence="2 3" id="KW-0040">ANK repeat</keyword>
<gene>
    <name evidence="4" type="ORF">HICCMSTLAB_LOCUS8702</name>
</gene>
<sequence>MSDQKLAENIGSLIANECYYYVAVKGSPFAADCSVFGLIADEMQALCKRFPNSGTDVMNGVLIKAQSDDIARVKQLLGKGASASEEDSAGYTALHYAARAGHYDVCKLLLEHSARVNAITRCGRATPLHRAASRGNEDVVRLLCKFGADLNIQDADGYTALHRAALAGSLSVWKLLVDKTSADIVDNNGHTAAQLAEIQNKFII</sequence>
<dbReference type="OrthoDB" id="9988580at2759"/>
<name>A0A8J2HH68_COTCN</name>
<feature type="repeat" description="ANK" evidence="3">
    <location>
        <begin position="123"/>
        <end position="155"/>
    </location>
</feature>
<organism evidence="4 5">
    <name type="scientific">Cotesia congregata</name>
    <name type="common">Parasitoid wasp</name>
    <name type="synonym">Apanteles congregatus</name>
    <dbReference type="NCBI Taxonomy" id="51543"/>
    <lineage>
        <taxon>Eukaryota</taxon>
        <taxon>Metazoa</taxon>
        <taxon>Ecdysozoa</taxon>
        <taxon>Arthropoda</taxon>
        <taxon>Hexapoda</taxon>
        <taxon>Insecta</taxon>
        <taxon>Pterygota</taxon>
        <taxon>Neoptera</taxon>
        <taxon>Endopterygota</taxon>
        <taxon>Hymenoptera</taxon>
        <taxon>Apocrita</taxon>
        <taxon>Ichneumonoidea</taxon>
        <taxon>Braconidae</taxon>
        <taxon>Microgastrinae</taxon>
        <taxon>Cotesia</taxon>
    </lineage>
</organism>
<evidence type="ECO:0000256" key="2">
    <source>
        <dbReference type="ARBA" id="ARBA00023043"/>
    </source>
</evidence>
<comment type="caution">
    <text evidence="4">The sequence shown here is derived from an EMBL/GenBank/DDBJ whole genome shotgun (WGS) entry which is preliminary data.</text>
</comment>
<dbReference type="PROSITE" id="PS50297">
    <property type="entry name" value="ANK_REP_REGION"/>
    <property type="match status" value="3"/>
</dbReference>
<dbReference type="SUPFAM" id="SSF48403">
    <property type="entry name" value="Ankyrin repeat"/>
    <property type="match status" value="1"/>
</dbReference>
<dbReference type="Gene3D" id="1.25.40.20">
    <property type="entry name" value="Ankyrin repeat-containing domain"/>
    <property type="match status" value="2"/>
</dbReference>
<dbReference type="Pfam" id="PF00023">
    <property type="entry name" value="Ank"/>
    <property type="match status" value="1"/>
</dbReference>
<reference evidence="4" key="1">
    <citation type="submission" date="2021-04" db="EMBL/GenBank/DDBJ databases">
        <authorList>
            <person name="Chebbi M.A.C M."/>
        </authorList>
    </citation>
    <scope>NUCLEOTIDE SEQUENCE</scope>
</reference>
<accession>A0A8J2HH68</accession>
<evidence type="ECO:0000313" key="4">
    <source>
        <dbReference type="EMBL" id="CAG5097427.1"/>
    </source>
</evidence>
<dbReference type="PROSITE" id="PS50088">
    <property type="entry name" value="ANK_REPEAT"/>
    <property type="match status" value="3"/>
</dbReference>
<keyword evidence="1" id="KW-0677">Repeat</keyword>
<feature type="repeat" description="ANK" evidence="3">
    <location>
        <begin position="156"/>
        <end position="188"/>
    </location>
</feature>
<dbReference type="PANTHER" id="PTHR24166">
    <property type="entry name" value="ROLLING PEBBLES, ISOFORM B"/>
    <property type="match status" value="1"/>
</dbReference>
<dbReference type="Pfam" id="PF12796">
    <property type="entry name" value="Ank_2"/>
    <property type="match status" value="1"/>
</dbReference>